<dbReference type="GO" id="GO:0000160">
    <property type="term" value="P:phosphorelay signal transduction system"/>
    <property type="evidence" value="ECO:0007669"/>
    <property type="project" value="InterPro"/>
</dbReference>
<evidence type="ECO:0000256" key="2">
    <source>
        <dbReference type="PROSITE-ProRule" id="PRU00169"/>
    </source>
</evidence>
<gene>
    <name evidence="4" type="ORF">JL102_19520</name>
</gene>
<accession>A0A937FAK2</accession>
<evidence type="ECO:0000259" key="3">
    <source>
        <dbReference type="PROSITE" id="PS50110"/>
    </source>
</evidence>
<dbReference type="Gene3D" id="3.40.50.2300">
    <property type="match status" value="1"/>
</dbReference>
<dbReference type="EMBL" id="JAESIY010000012">
    <property type="protein sequence ID" value="MBL3658351.1"/>
    <property type="molecule type" value="Genomic_DNA"/>
</dbReference>
<reference evidence="4" key="1">
    <citation type="submission" date="2021-01" db="EMBL/GenBank/DDBJ databases">
        <title>Fulvivirga kasyanovii gen. nov., sp nov., a novel member of the phylum Bacteroidetes isolated from seawater in a mussel farm.</title>
        <authorList>
            <person name="Zhao L.-H."/>
            <person name="Wang Z.-J."/>
        </authorList>
    </citation>
    <scope>NUCLEOTIDE SEQUENCE</scope>
    <source>
        <strain evidence="4">2943</strain>
    </source>
</reference>
<dbReference type="InterPro" id="IPR011006">
    <property type="entry name" value="CheY-like_superfamily"/>
</dbReference>
<dbReference type="PANTHER" id="PTHR44591">
    <property type="entry name" value="STRESS RESPONSE REGULATOR PROTEIN 1"/>
    <property type="match status" value="1"/>
</dbReference>
<protein>
    <submittedName>
        <fullName evidence="4">Response regulator</fullName>
    </submittedName>
</protein>
<keyword evidence="5" id="KW-1185">Reference proteome</keyword>
<dbReference type="AlphaFoldDB" id="A0A937FAK2"/>
<name>A0A937FAK2_9BACT</name>
<dbReference type="SMART" id="SM00448">
    <property type="entry name" value="REC"/>
    <property type="match status" value="1"/>
</dbReference>
<dbReference type="InterPro" id="IPR001789">
    <property type="entry name" value="Sig_transdc_resp-reg_receiver"/>
</dbReference>
<sequence>MKKTVLICDDDKDILELCTFILNKDYNVKTSPHVMNIVELVTELNPDLILMDLWIPDIGGEQAVNLLRKEGSTQSVPVVLFSANDEIERIAEKVKADGVIRKPFSVKNLKDYISSILS</sequence>
<evidence type="ECO:0000313" key="5">
    <source>
        <dbReference type="Proteomes" id="UP000659388"/>
    </source>
</evidence>
<dbReference type="PROSITE" id="PS50110">
    <property type="entry name" value="RESPONSE_REGULATORY"/>
    <property type="match status" value="1"/>
</dbReference>
<dbReference type="Pfam" id="PF00072">
    <property type="entry name" value="Response_reg"/>
    <property type="match status" value="1"/>
</dbReference>
<dbReference type="InterPro" id="IPR050595">
    <property type="entry name" value="Bact_response_regulator"/>
</dbReference>
<comment type="caution">
    <text evidence="4">The sequence shown here is derived from an EMBL/GenBank/DDBJ whole genome shotgun (WGS) entry which is preliminary data.</text>
</comment>
<dbReference type="Proteomes" id="UP000659388">
    <property type="component" value="Unassembled WGS sequence"/>
</dbReference>
<keyword evidence="1 2" id="KW-0597">Phosphoprotein</keyword>
<dbReference type="RefSeq" id="WP_202246143.1">
    <property type="nucleotide sequence ID" value="NZ_JAESIY010000012.1"/>
</dbReference>
<dbReference type="PANTHER" id="PTHR44591:SF3">
    <property type="entry name" value="RESPONSE REGULATORY DOMAIN-CONTAINING PROTEIN"/>
    <property type="match status" value="1"/>
</dbReference>
<evidence type="ECO:0000256" key="1">
    <source>
        <dbReference type="ARBA" id="ARBA00022553"/>
    </source>
</evidence>
<feature type="modified residue" description="4-aspartylphosphate" evidence="2">
    <location>
        <position position="52"/>
    </location>
</feature>
<dbReference type="SUPFAM" id="SSF52172">
    <property type="entry name" value="CheY-like"/>
    <property type="match status" value="1"/>
</dbReference>
<feature type="domain" description="Response regulatory" evidence="3">
    <location>
        <begin position="4"/>
        <end position="117"/>
    </location>
</feature>
<proteinExistence type="predicted"/>
<organism evidence="4 5">
    <name type="scientific">Fulvivirga sediminis</name>
    <dbReference type="NCBI Taxonomy" id="2803949"/>
    <lineage>
        <taxon>Bacteria</taxon>
        <taxon>Pseudomonadati</taxon>
        <taxon>Bacteroidota</taxon>
        <taxon>Cytophagia</taxon>
        <taxon>Cytophagales</taxon>
        <taxon>Fulvivirgaceae</taxon>
        <taxon>Fulvivirga</taxon>
    </lineage>
</organism>
<evidence type="ECO:0000313" key="4">
    <source>
        <dbReference type="EMBL" id="MBL3658351.1"/>
    </source>
</evidence>